<gene>
    <name evidence="10" type="ORF">NMN56_016850</name>
</gene>
<feature type="region of interest" description="Disordered" evidence="7">
    <location>
        <begin position="1"/>
        <end position="21"/>
    </location>
</feature>
<evidence type="ECO:0000256" key="8">
    <source>
        <dbReference type="SAM" id="Phobius"/>
    </source>
</evidence>
<evidence type="ECO:0000256" key="6">
    <source>
        <dbReference type="ARBA" id="ARBA00023251"/>
    </source>
</evidence>
<feature type="transmembrane region" description="Helical" evidence="8">
    <location>
        <begin position="26"/>
        <end position="45"/>
    </location>
</feature>
<keyword evidence="2" id="KW-0813">Transport</keyword>
<comment type="subcellular location">
    <subcellularLocation>
        <location evidence="1">Cell membrane</location>
        <topology evidence="1">Multi-pass membrane protein</topology>
    </subcellularLocation>
</comment>
<feature type="transmembrane region" description="Helical" evidence="8">
    <location>
        <begin position="121"/>
        <end position="141"/>
    </location>
</feature>
<reference evidence="10 11" key="1">
    <citation type="submission" date="2023-05" db="EMBL/GenBank/DDBJ databases">
        <title>Streptantibioticus silvisoli sp. nov., acidotolerant actinomycetes 1 from pine litter.</title>
        <authorList>
            <person name="Swiecimska M."/>
            <person name="Golinska P."/>
            <person name="Sangal V."/>
            <person name="Wachnowicz B."/>
            <person name="Goodfellow M."/>
        </authorList>
    </citation>
    <scope>NUCLEOTIDE SEQUENCE [LARGE SCALE GENOMIC DNA]</scope>
    <source>
        <strain evidence="10 11">DSM 42109</strain>
    </source>
</reference>
<dbReference type="Proteomes" id="UP001214441">
    <property type="component" value="Unassembled WGS sequence"/>
</dbReference>
<feature type="transmembrane region" description="Helical" evidence="8">
    <location>
        <begin position="377"/>
        <end position="402"/>
    </location>
</feature>
<feature type="domain" description="Major facilitator superfamily (MFS) profile" evidence="9">
    <location>
        <begin position="30"/>
        <end position="479"/>
    </location>
</feature>
<evidence type="ECO:0000313" key="11">
    <source>
        <dbReference type="Proteomes" id="UP001214441"/>
    </source>
</evidence>
<evidence type="ECO:0000256" key="1">
    <source>
        <dbReference type="ARBA" id="ARBA00004651"/>
    </source>
</evidence>
<keyword evidence="11" id="KW-1185">Reference proteome</keyword>
<feature type="transmembrane region" description="Helical" evidence="8">
    <location>
        <begin position="455"/>
        <end position="475"/>
    </location>
</feature>
<accession>A0ABT6ZYW3</accession>
<dbReference type="PANTHER" id="PTHR42718:SF9">
    <property type="entry name" value="MAJOR FACILITATOR SUPERFAMILY MULTIDRUG TRANSPORTER MFSC"/>
    <property type="match status" value="1"/>
</dbReference>
<keyword evidence="4 8" id="KW-1133">Transmembrane helix</keyword>
<dbReference type="InterPro" id="IPR020846">
    <property type="entry name" value="MFS_dom"/>
</dbReference>
<proteinExistence type="predicted"/>
<feature type="transmembrane region" description="Helical" evidence="8">
    <location>
        <begin position="96"/>
        <end position="115"/>
    </location>
</feature>
<feature type="transmembrane region" description="Helical" evidence="8">
    <location>
        <begin position="284"/>
        <end position="303"/>
    </location>
</feature>
<dbReference type="InterPro" id="IPR011701">
    <property type="entry name" value="MFS"/>
</dbReference>
<dbReference type="SUPFAM" id="SSF103473">
    <property type="entry name" value="MFS general substrate transporter"/>
    <property type="match status" value="1"/>
</dbReference>
<feature type="transmembrane region" description="Helical" evidence="8">
    <location>
        <begin position="153"/>
        <end position="174"/>
    </location>
</feature>
<keyword evidence="3 8" id="KW-0812">Transmembrane</keyword>
<dbReference type="PANTHER" id="PTHR42718">
    <property type="entry name" value="MAJOR FACILITATOR SUPERFAMILY MULTIDRUG TRANSPORTER MFSC"/>
    <property type="match status" value="1"/>
</dbReference>
<comment type="caution">
    <text evidence="10">The sequence shown here is derived from an EMBL/GenBank/DDBJ whole genome shotgun (WGS) entry which is preliminary data.</text>
</comment>
<feature type="transmembrane region" description="Helical" evidence="8">
    <location>
        <begin position="217"/>
        <end position="235"/>
    </location>
</feature>
<evidence type="ECO:0000259" key="9">
    <source>
        <dbReference type="PROSITE" id="PS50850"/>
    </source>
</evidence>
<sequence length="485" mass="49711">MSVPAAPAGSATAPPPQSQTRTPLRGAYGAVGFMAFVELISGIHQGFLPPLLPALGALHGTSPGALGWVVSMQLLSAAVSVPVLTKLGDMYGHRRLLRVAVAATLVGAVLVALAPSMPMVLLGRFLMGPLSAWLPLEIAIVHDRISGEGARRAIGLLIGCMLAGFAVGSVLSGWVQGMTGDVRVTLLVPAVLTLVCLVAALRLIPESVVRAARRIDAPGFVGLALGLLLLQFALSRVASVGWTATEVWLPLLGAVLVLAVWSWWELRTDEPAIDLRAMGTLRMWPVMLASMMYAIALFGSQSPNSTFLGTSDEHGYGFALSASGIAWATLPQTLTAVVGAQLHTRIARRLGLRGSVALGAVILALGYGAVVVHDGSLAFFVLAIAVGGFGNGLLSGGLPSLVAENAPEDQTGIAAGLYNTVRTLAGGLAGGVFAVVLGNMVLAGTDIPAASAYHVVWGCCAGAGVLAAVLALFVARGGNTVEEKH</sequence>
<feature type="transmembrane region" description="Helical" evidence="8">
    <location>
        <begin position="186"/>
        <end position="205"/>
    </location>
</feature>
<evidence type="ECO:0000256" key="2">
    <source>
        <dbReference type="ARBA" id="ARBA00022448"/>
    </source>
</evidence>
<dbReference type="RefSeq" id="WP_274045391.1">
    <property type="nucleotide sequence ID" value="NZ_JANCPR020000015.1"/>
</dbReference>
<dbReference type="Gene3D" id="1.20.1250.20">
    <property type="entry name" value="MFS general substrate transporter like domains"/>
    <property type="match status" value="2"/>
</dbReference>
<dbReference type="Pfam" id="PF07690">
    <property type="entry name" value="MFS_1"/>
    <property type="match status" value="1"/>
</dbReference>
<feature type="transmembrane region" description="Helical" evidence="8">
    <location>
        <begin position="350"/>
        <end position="371"/>
    </location>
</feature>
<keyword evidence="5 8" id="KW-0472">Membrane</keyword>
<feature type="transmembrane region" description="Helical" evidence="8">
    <location>
        <begin position="65"/>
        <end position="84"/>
    </location>
</feature>
<dbReference type="PROSITE" id="PS50850">
    <property type="entry name" value="MFS"/>
    <property type="match status" value="1"/>
</dbReference>
<evidence type="ECO:0000256" key="4">
    <source>
        <dbReference type="ARBA" id="ARBA00022989"/>
    </source>
</evidence>
<keyword evidence="6" id="KW-0046">Antibiotic resistance</keyword>
<evidence type="ECO:0000256" key="7">
    <source>
        <dbReference type="SAM" id="MobiDB-lite"/>
    </source>
</evidence>
<evidence type="ECO:0000256" key="3">
    <source>
        <dbReference type="ARBA" id="ARBA00022692"/>
    </source>
</evidence>
<feature type="transmembrane region" description="Helical" evidence="8">
    <location>
        <begin position="423"/>
        <end position="443"/>
    </location>
</feature>
<feature type="transmembrane region" description="Helical" evidence="8">
    <location>
        <begin position="247"/>
        <end position="264"/>
    </location>
</feature>
<name>A0ABT6ZYW3_9ACTN</name>
<dbReference type="EMBL" id="JANCPR020000015">
    <property type="protein sequence ID" value="MDJ1133603.1"/>
    <property type="molecule type" value="Genomic_DNA"/>
</dbReference>
<dbReference type="InterPro" id="IPR036259">
    <property type="entry name" value="MFS_trans_sf"/>
</dbReference>
<organism evidence="10 11">
    <name type="scientific">Streptomyces iconiensis</name>
    <dbReference type="NCBI Taxonomy" id="1384038"/>
    <lineage>
        <taxon>Bacteria</taxon>
        <taxon>Bacillati</taxon>
        <taxon>Actinomycetota</taxon>
        <taxon>Actinomycetes</taxon>
        <taxon>Kitasatosporales</taxon>
        <taxon>Streptomycetaceae</taxon>
        <taxon>Streptomyces</taxon>
    </lineage>
</organism>
<feature type="compositionally biased region" description="Low complexity" evidence="7">
    <location>
        <begin position="1"/>
        <end position="12"/>
    </location>
</feature>
<protein>
    <submittedName>
        <fullName evidence="10">MFS transporter</fullName>
    </submittedName>
</protein>
<evidence type="ECO:0000313" key="10">
    <source>
        <dbReference type="EMBL" id="MDJ1133603.1"/>
    </source>
</evidence>
<feature type="transmembrane region" description="Helical" evidence="8">
    <location>
        <begin position="315"/>
        <end position="338"/>
    </location>
</feature>
<evidence type="ECO:0000256" key="5">
    <source>
        <dbReference type="ARBA" id="ARBA00023136"/>
    </source>
</evidence>